<protein>
    <submittedName>
        <fullName evidence="1">Uncharacterized protein</fullName>
    </submittedName>
</protein>
<evidence type="ECO:0000313" key="2">
    <source>
        <dbReference type="Proteomes" id="UP000076584"/>
    </source>
</evidence>
<gene>
    <name evidence="1" type="ORF">CI238_13486</name>
</gene>
<comment type="caution">
    <text evidence="1">The sequence shown here is derived from an EMBL/GenBank/DDBJ whole genome shotgun (WGS) entry which is preliminary data.</text>
</comment>
<keyword evidence="2" id="KW-1185">Reference proteome</keyword>
<sequence>LLQRRRFSLLSIPSQIRPTSVLSCQLLISPFLSLLAPVSIQRQTSVMSGHFNSYGKTW</sequence>
<proteinExistence type="predicted"/>
<accession>A0A166TRN1</accession>
<dbReference type="AlphaFoldDB" id="A0A166TRN1"/>
<dbReference type="Proteomes" id="UP000076584">
    <property type="component" value="Unassembled WGS sequence"/>
</dbReference>
<feature type="non-terminal residue" evidence="1">
    <location>
        <position position="1"/>
    </location>
</feature>
<name>A0A166TRN1_COLIC</name>
<evidence type="ECO:0000313" key="1">
    <source>
        <dbReference type="EMBL" id="KZL72409.1"/>
    </source>
</evidence>
<reference evidence="1 2" key="1">
    <citation type="submission" date="2015-06" db="EMBL/GenBank/DDBJ databases">
        <title>Survival trade-offs in plant roots during colonization by closely related pathogenic and mutualistic fungi.</title>
        <authorList>
            <person name="Hacquard S."/>
            <person name="Kracher B."/>
            <person name="Hiruma K."/>
            <person name="Weinman A."/>
            <person name="Muench P."/>
            <person name="Garrido Oter R."/>
            <person name="Ver Loren van Themaat E."/>
            <person name="Dallerey J.-F."/>
            <person name="Damm U."/>
            <person name="Henrissat B."/>
            <person name="Lespinet O."/>
            <person name="Thon M."/>
            <person name="Kemen E."/>
            <person name="McHardy A.C."/>
            <person name="Schulze-Lefert P."/>
            <person name="O'Connell R.J."/>
        </authorList>
    </citation>
    <scope>NUCLEOTIDE SEQUENCE [LARGE SCALE GENOMIC DNA]</scope>
    <source>
        <strain evidence="1 2">MAFF 238704</strain>
    </source>
</reference>
<organism evidence="1 2">
    <name type="scientific">Colletotrichum incanum</name>
    <name type="common">Soybean anthracnose fungus</name>
    <dbReference type="NCBI Taxonomy" id="1573173"/>
    <lineage>
        <taxon>Eukaryota</taxon>
        <taxon>Fungi</taxon>
        <taxon>Dikarya</taxon>
        <taxon>Ascomycota</taxon>
        <taxon>Pezizomycotina</taxon>
        <taxon>Sordariomycetes</taxon>
        <taxon>Hypocreomycetidae</taxon>
        <taxon>Glomerellales</taxon>
        <taxon>Glomerellaceae</taxon>
        <taxon>Colletotrichum</taxon>
        <taxon>Colletotrichum spaethianum species complex</taxon>
    </lineage>
</organism>
<dbReference type="EMBL" id="LFIW01002373">
    <property type="protein sequence ID" value="KZL72409.1"/>
    <property type="molecule type" value="Genomic_DNA"/>
</dbReference>